<dbReference type="InterPro" id="IPR036873">
    <property type="entry name" value="Rhodanese-like_dom_sf"/>
</dbReference>
<dbReference type="PANTHER" id="PTHR43031:SF1">
    <property type="entry name" value="PYRIDINE NUCLEOTIDE-DISULPHIDE OXIDOREDUCTASE"/>
    <property type="match status" value="1"/>
</dbReference>
<dbReference type="SMART" id="SM00450">
    <property type="entry name" value="RHOD"/>
    <property type="match status" value="1"/>
</dbReference>
<gene>
    <name evidence="2" type="ORF">IAG42_03620</name>
</gene>
<keyword evidence="3" id="KW-1185">Reference proteome</keyword>
<dbReference type="KEGG" id="sxn:IAG42_03620"/>
<dbReference type="Pfam" id="PF00581">
    <property type="entry name" value="Rhodanese"/>
    <property type="match status" value="1"/>
</dbReference>
<dbReference type="PANTHER" id="PTHR43031">
    <property type="entry name" value="FAD-DEPENDENT OXIDOREDUCTASE"/>
    <property type="match status" value="1"/>
</dbReference>
<sequence>MSSFPDGARRVTVEAAHRCTAGADAPAVLLDVREQEEWDAGHAPWAVLAPLSALASGDALPAAALGRPLVVICRSGNRSRRAVDLLRERGAEAVDVVGGMQDWASSGHPVVDARGSDGSPA</sequence>
<protein>
    <submittedName>
        <fullName evidence="2">Rhodanese-like domain-containing protein</fullName>
    </submittedName>
</protein>
<organism evidence="2 3">
    <name type="scientific">Streptomyces xanthii</name>
    <dbReference type="NCBI Taxonomy" id="2768069"/>
    <lineage>
        <taxon>Bacteria</taxon>
        <taxon>Bacillati</taxon>
        <taxon>Actinomycetota</taxon>
        <taxon>Actinomycetes</taxon>
        <taxon>Kitasatosporales</taxon>
        <taxon>Streptomycetaceae</taxon>
        <taxon>Streptomyces</taxon>
    </lineage>
</organism>
<dbReference type="AlphaFoldDB" id="A0A7H1B244"/>
<feature type="domain" description="Rhodanese" evidence="1">
    <location>
        <begin position="23"/>
        <end position="112"/>
    </location>
</feature>
<evidence type="ECO:0000259" key="1">
    <source>
        <dbReference type="PROSITE" id="PS50206"/>
    </source>
</evidence>
<evidence type="ECO:0000313" key="3">
    <source>
        <dbReference type="Proteomes" id="UP000516428"/>
    </source>
</evidence>
<dbReference type="SUPFAM" id="SSF52821">
    <property type="entry name" value="Rhodanese/Cell cycle control phosphatase"/>
    <property type="match status" value="1"/>
</dbReference>
<dbReference type="PROSITE" id="PS50206">
    <property type="entry name" value="RHODANESE_3"/>
    <property type="match status" value="1"/>
</dbReference>
<evidence type="ECO:0000313" key="2">
    <source>
        <dbReference type="EMBL" id="QNS02799.1"/>
    </source>
</evidence>
<reference evidence="2 3" key="1">
    <citation type="submission" date="2020-09" db="EMBL/GenBank/DDBJ databases">
        <title>A novel species.</title>
        <authorList>
            <person name="Gao J."/>
        </authorList>
    </citation>
    <scope>NUCLEOTIDE SEQUENCE [LARGE SCALE GENOMIC DNA]</scope>
    <source>
        <strain evidence="2 3">CRXT-Y-14</strain>
    </source>
</reference>
<dbReference type="Gene3D" id="3.40.250.10">
    <property type="entry name" value="Rhodanese-like domain"/>
    <property type="match status" value="1"/>
</dbReference>
<dbReference type="Proteomes" id="UP000516428">
    <property type="component" value="Chromosome"/>
</dbReference>
<dbReference type="InterPro" id="IPR001763">
    <property type="entry name" value="Rhodanese-like_dom"/>
</dbReference>
<dbReference type="EMBL" id="CP061281">
    <property type="protein sequence ID" value="QNS02799.1"/>
    <property type="molecule type" value="Genomic_DNA"/>
</dbReference>
<accession>A0A7H1B244</accession>
<dbReference type="CDD" id="cd00158">
    <property type="entry name" value="RHOD"/>
    <property type="match status" value="1"/>
</dbReference>
<proteinExistence type="predicted"/>
<dbReference type="InterPro" id="IPR050229">
    <property type="entry name" value="GlpE_sulfurtransferase"/>
</dbReference>
<dbReference type="RefSeq" id="WP_188335554.1">
    <property type="nucleotide sequence ID" value="NZ_CP061281.1"/>
</dbReference>
<name>A0A7H1B244_9ACTN</name>